<protein>
    <recommendedName>
        <fullName evidence="4">Toxin</fullName>
    </recommendedName>
</protein>
<dbReference type="RefSeq" id="WP_154752214.1">
    <property type="nucleotide sequence ID" value="NZ_WLZX01000002.1"/>
</dbReference>
<accession>A0ABW9R9W7</accession>
<comment type="caution">
    <text evidence="2">The sequence shown here is derived from an EMBL/GenBank/DDBJ whole genome shotgun (WGS) entry which is preliminary data.</text>
</comment>
<evidence type="ECO:0000256" key="1">
    <source>
        <dbReference type="SAM" id="MobiDB-lite"/>
    </source>
</evidence>
<evidence type="ECO:0008006" key="4">
    <source>
        <dbReference type="Google" id="ProtNLM"/>
    </source>
</evidence>
<organism evidence="2 3">
    <name type="scientific">Erwinia sorbitola</name>
    <dbReference type="NCBI Taxonomy" id="2681984"/>
    <lineage>
        <taxon>Bacteria</taxon>
        <taxon>Pseudomonadati</taxon>
        <taxon>Pseudomonadota</taxon>
        <taxon>Gammaproteobacteria</taxon>
        <taxon>Enterobacterales</taxon>
        <taxon>Erwiniaceae</taxon>
        <taxon>Erwinia</taxon>
    </lineage>
</organism>
<evidence type="ECO:0000313" key="3">
    <source>
        <dbReference type="Proteomes" id="UP000480164"/>
    </source>
</evidence>
<keyword evidence="3" id="KW-1185">Reference proteome</keyword>
<evidence type="ECO:0000313" key="2">
    <source>
        <dbReference type="EMBL" id="MTD26928.1"/>
    </source>
</evidence>
<name>A0ABW9R9W7_9GAMM</name>
<sequence length="2349" mass="254659">MTDIILKIAGSAFGVPMNVDMQVAGGPFSFSLKTEQSISINDIWDLFSEQLASVTGVALPTIPPGPWQKIMDVRIFPSLWITPDGGTGNTSAFLLLTLEEELSLGVNYHAAGFDITIEPNIIITGLVIGYDGAGDGLTVKARIKTPVSSGNSRSLNASPANSKEQLVNFPFPLPAQNSVSSFKLNYLGIGQRVGPTPQVPGSGNPMDLIFNQLETQLTGNDPETIITRLAHDFYQPDRDWFIAADVELRELRLRVLFNDPAMYGLEVSIPMTSPPSFFSGLLFEILYQKLGPNLGVYYGALTLPYGMRRIPLEGFILILPGFSAWIYTNGDFRINVGWPVTPDNAIGISFDILTGWAGFYFAKLRSGDNPGALPSVNYNPILEFGIGVAVTAGISISAGPLSASLAVSLSASFQGLLAWEASGSSIANPPDHYWFAGSASISVLLQGSVDLAIIKASVMVSFSVSAGVAFETGYQTVIPISASVSVSVSLKVVFFTIHLSFHTTVNHTFYIGDGTPASLNGPLAPGLNVMSSAPQAWQKIVTSAREYATLQRTQLADALRPLHDVHEPLRFRASSARQPGRNRLQSALTTLDVVFVLQPTVVWDNQQQPCVNLIASLVMECPAPNAPALASPDAATGYEVVIIKLLKWLMTFIPEPHIDQPLSVTLQALSARLGSGSAEPGPAFGGKDGFRTLLEAFFASTLCFTLRGVSSGEIPFATAAVLPMFDYLRMETGADSVDFSRFNPTPANYASALNIYFDNVGLVGSERTEQVNSSILQAEVSPPEGPAMASYLFADYFLMIARYALETLIQDAQQYEKQQETQLRRRAKQAAANHIDANNPLAFLAAIGPELLTANPTQELNTLLDNLAYWSIAGFGSRYLMSGLQLPDPAQVPPQVTPQNITAIPTSALYLLSGQQYAVSGSPPDAAATLRFTPGLEVDWIQFTAASPGSASAGFDIPAALPENPDPQWIFHTTSASPAPLTADTLLVNPLPAALSAPLGYQLKNSLAWRNVQDARTLYIFPQPLLNRLQALLTQPPEQAHLQLSLEGSEQDQDIANSPIGAVATLQIRLSLTQVSTAALHRDGSPASPQPKVQPNIYQLNGTDEATRELIYQALQGDLSGATLRLLYLPQGSTEWVSDDLDPLVLLAKLNLSTLNQVEQVSRMHSMMLAALPADSDAALVSDAQRFLRLVWELSVVRAPGYYLHYRSRDGQGLPDTLFADTASSNSSPDDPTQKTVQGSHAGTADLMIIVEFGDQPASQLTLSPCHNSLWIDADSQIAALIGQLYDASGEPLYAWQSAYAAGNIGFAASWTPGSDPSPAPSIAVSHLYHLMQYRIVADGTEYRDSVWSLPVGPTESGAASSPDALWQLQQLVPLVPFCSAGSNPYAVIGHPATLSFRLCDMYGNPLASTHNDSFIPLYSDPLIALGEWPGLKSTYAFLADSAASPDKALLLVELEFSPNIVEPLTSPGNDTRAQWISMRDKFQRIIDQLNDAHCHFSLSCSLINGPLPDDPTPDLLAFATLILDEINQHILGSHSALFGAPDTVLKQPLLFDLPYALLAQQVHDIVDIGVSLNTRRDSNLVDSEVVEKIPQVGQVSYPLLARLALTDSAGSPASPQSDDLSLNAFALNFEHAFSCFDGKDGCLKLAQRAGEQIGSGSSQQQDLWAVRFSASQGFSVTFAPEPLYFALRPLNIIPRSGMVDNRQYNDVDMDAWASSFFSAFDTFLSPQMGVAVALLDQQNQTNYYDLLMQSKQKLAKAIPYGLVPVLQKDADSGEGDSAAAQQRLQQALLENLSSAYTVSTIVQLPVSVNVQGIADDTSPQQAPQLYGSLQQPPQGSPPGENSSNLYQFTPVTLDLAGGTQWATSLLTVAKPGDQSSITLPLEYQASYLQHDFTPDQSQDGYVPSSWLKFVLPDSEPLVMPVTATGSPSDRATIPVPLPFEPPLPMLVSQQALGVEMTSPSSSPGSLADEIAQALQWRYRVQVSLDLKDQDQFYFDFTRNVLANQAMLLNDHQQNAHLLDELFTALARFTYDWPELSLQLGSIEQQAYTNQPGGASAVVGQFYTLVNNVASSWPINWNRRMLLAATLYEIDHFCLSFSGNILQLRGQTEQGEQNPAFWPSILLGDNSQWTPDRNTARLQDGWWYITCKLKQAPLFTSTTFTWEPLAILDYQSAQFSAWTVRNAELVPQLATNPLFVYQTDSIRFPAPMIPLIERDSLPEVQVPAISLGVLQQILQEIMTPLTAVNEPGINPTINLQVSHAWGLVPGADLLVESPVLLINALQLDNASPTTLADEVAEEIWQWYLANNPPVLQSQMQFAFTLFGSVNGQQLPLVQINRIPVLFSHLQGDV</sequence>
<feature type="compositionally biased region" description="Polar residues" evidence="1">
    <location>
        <begin position="1222"/>
        <end position="1239"/>
    </location>
</feature>
<gene>
    <name evidence="2" type="ORF">GK011_08255</name>
</gene>
<dbReference type="EMBL" id="WLZX01000002">
    <property type="protein sequence ID" value="MTD26928.1"/>
    <property type="molecule type" value="Genomic_DNA"/>
</dbReference>
<dbReference type="Proteomes" id="UP000480164">
    <property type="component" value="Unassembled WGS sequence"/>
</dbReference>
<feature type="compositionally biased region" description="Low complexity" evidence="1">
    <location>
        <begin position="1828"/>
        <end position="1844"/>
    </location>
</feature>
<feature type="region of interest" description="Disordered" evidence="1">
    <location>
        <begin position="1815"/>
        <end position="1846"/>
    </location>
</feature>
<feature type="region of interest" description="Disordered" evidence="1">
    <location>
        <begin position="1217"/>
        <end position="1239"/>
    </location>
</feature>
<reference evidence="2 3" key="1">
    <citation type="submission" date="2019-11" db="EMBL/GenBank/DDBJ databases">
        <title>Erwinia sp. nov., isolated from feces of birds in Tibet plateau of China.</title>
        <authorList>
            <person name="Ge Y."/>
        </authorList>
    </citation>
    <scope>NUCLEOTIDE SEQUENCE [LARGE SCALE GENOMIC DNA]</scope>
    <source>
        <strain evidence="2 3">J316</strain>
    </source>
</reference>
<proteinExistence type="predicted"/>